<protein>
    <recommendedName>
        <fullName evidence="2">SWIM-type domain-containing protein</fullName>
    </recommendedName>
</protein>
<evidence type="ECO:0000256" key="1">
    <source>
        <dbReference type="PROSITE-ProRule" id="PRU00325"/>
    </source>
</evidence>
<evidence type="ECO:0000313" key="3">
    <source>
        <dbReference type="EMBL" id="MUN28353.1"/>
    </source>
</evidence>
<dbReference type="PROSITE" id="PS50966">
    <property type="entry name" value="ZF_SWIM"/>
    <property type="match status" value="1"/>
</dbReference>
<dbReference type="EMBL" id="WGGD01000005">
    <property type="protein sequence ID" value="MUN28353.1"/>
    <property type="molecule type" value="Genomic_DNA"/>
</dbReference>
<comment type="caution">
    <text evidence="3">The sequence shown here is derived from an EMBL/GenBank/DDBJ whole genome shotgun (WGS) entry which is preliminary data.</text>
</comment>
<dbReference type="OrthoDB" id="38105at2157"/>
<name>A0A6A9QRB5_SULME</name>
<proteinExistence type="predicted"/>
<accession>A0A6A9QRB5</accession>
<keyword evidence="4" id="KW-1185">Reference proteome</keyword>
<evidence type="ECO:0000313" key="4">
    <source>
        <dbReference type="Proteomes" id="UP000470772"/>
    </source>
</evidence>
<feature type="domain" description="SWIM-type" evidence="2">
    <location>
        <begin position="25"/>
        <end position="59"/>
    </location>
</feature>
<keyword evidence="1" id="KW-0862">Zinc</keyword>
<keyword evidence="1" id="KW-0863">Zinc-finger</keyword>
<dbReference type="GO" id="GO:0008270">
    <property type="term" value="F:zinc ion binding"/>
    <property type="evidence" value="ECO:0007669"/>
    <property type="project" value="UniProtKB-KW"/>
</dbReference>
<sequence length="68" mass="7656">MIRILNSKGKQIEGEVAAKCAMGYYKVTIIVDEGKLVDSSCECGEKICKHAIKLYMRYMRLKGEGIIK</sequence>
<dbReference type="AlphaFoldDB" id="A0A6A9QRB5"/>
<keyword evidence="1" id="KW-0479">Metal-binding</keyword>
<dbReference type="InterPro" id="IPR007527">
    <property type="entry name" value="Znf_SWIM"/>
</dbReference>
<gene>
    <name evidence="3" type="ORF">GC250_02470</name>
</gene>
<dbReference type="RefSeq" id="WP_054838139.1">
    <property type="nucleotide sequence ID" value="NZ_BBBY01000005.1"/>
</dbReference>
<evidence type="ECO:0000259" key="2">
    <source>
        <dbReference type="PROSITE" id="PS50966"/>
    </source>
</evidence>
<reference evidence="3 4" key="1">
    <citation type="submission" date="2019-10" db="EMBL/GenBank/DDBJ databases">
        <title>Sequencing and Assembly of Multiple Reported Metal-Biooxidizing Members of the Extremely Thermoacidophilic Archaeal Family Sulfolobaceae.</title>
        <authorList>
            <person name="Counts J.A."/>
            <person name="Kelly R.M."/>
        </authorList>
    </citation>
    <scope>NUCLEOTIDE SEQUENCE [LARGE SCALE GENOMIC DNA]</scope>
    <source>
        <strain evidence="3 4">DSM 6482</strain>
    </source>
</reference>
<dbReference type="Pfam" id="PF04434">
    <property type="entry name" value="SWIM"/>
    <property type="match status" value="1"/>
</dbReference>
<dbReference type="Proteomes" id="UP000470772">
    <property type="component" value="Unassembled WGS sequence"/>
</dbReference>
<organism evidence="3 4">
    <name type="scientific">Sulfuracidifex metallicus DSM 6482 = JCM 9184</name>
    <dbReference type="NCBI Taxonomy" id="523847"/>
    <lineage>
        <taxon>Archaea</taxon>
        <taxon>Thermoproteota</taxon>
        <taxon>Thermoprotei</taxon>
        <taxon>Sulfolobales</taxon>
        <taxon>Sulfolobaceae</taxon>
        <taxon>Sulfuracidifex</taxon>
    </lineage>
</organism>